<dbReference type="EMBL" id="WHVB01000058">
    <property type="protein sequence ID" value="KAF8464205.1"/>
    <property type="molecule type" value="Genomic_DNA"/>
</dbReference>
<reference evidence="1" key="1">
    <citation type="submission" date="2019-10" db="EMBL/GenBank/DDBJ databases">
        <authorList>
            <consortium name="DOE Joint Genome Institute"/>
            <person name="Kuo A."/>
            <person name="Miyauchi S."/>
            <person name="Kiss E."/>
            <person name="Drula E."/>
            <person name="Kohler A."/>
            <person name="Sanchez-Garcia M."/>
            <person name="Andreopoulos B."/>
            <person name="Barry K.W."/>
            <person name="Bonito G."/>
            <person name="Buee M."/>
            <person name="Carver A."/>
            <person name="Chen C."/>
            <person name="Cichocki N."/>
            <person name="Clum A."/>
            <person name="Culley D."/>
            <person name="Crous P.W."/>
            <person name="Fauchery L."/>
            <person name="Girlanda M."/>
            <person name="Hayes R."/>
            <person name="Keri Z."/>
            <person name="LaButti K."/>
            <person name="Lipzen A."/>
            <person name="Lombard V."/>
            <person name="Magnuson J."/>
            <person name="Maillard F."/>
            <person name="Morin E."/>
            <person name="Murat C."/>
            <person name="Nolan M."/>
            <person name="Ohm R."/>
            <person name="Pangilinan J."/>
            <person name="Pereira M."/>
            <person name="Perotto S."/>
            <person name="Peter M."/>
            <person name="Riley R."/>
            <person name="Sitrit Y."/>
            <person name="Stielow B."/>
            <person name="Szollosi G."/>
            <person name="Zifcakova L."/>
            <person name="Stursova M."/>
            <person name="Spatafora J.W."/>
            <person name="Tedersoo L."/>
            <person name="Vaario L.-M."/>
            <person name="Yamada A."/>
            <person name="Yan M."/>
            <person name="Wang P."/>
            <person name="Xu J."/>
            <person name="Bruns T."/>
            <person name="Baldrian P."/>
            <person name="Vilgalys R."/>
            <person name="Henrissat B."/>
            <person name="Grigoriev I.V."/>
            <person name="Hibbett D."/>
            <person name="Nagy L.G."/>
            <person name="Martin F.M."/>
        </authorList>
    </citation>
    <scope>NUCLEOTIDE SEQUENCE</scope>
    <source>
        <strain evidence="1">Prilba</strain>
    </source>
</reference>
<dbReference type="Proteomes" id="UP000759537">
    <property type="component" value="Unassembled WGS sequence"/>
</dbReference>
<comment type="caution">
    <text evidence="1">The sequence shown here is derived from an EMBL/GenBank/DDBJ whole genome shotgun (WGS) entry which is preliminary data.</text>
</comment>
<evidence type="ECO:0000313" key="2">
    <source>
        <dbReference type="Proteomes" id="UP000759537"/>
    </source>
</evidence>
<keyword evidence="2" id="KW-1185">Reference proteome</keyword>
<protein>
    <submittedName>
        <fullName evidence="1">Uncharacterized protein</fullName>
    </submittedName>
</protein>
<sequence length="83" mass="9354">FLVVCVLFRFCTVFQGVSLLDGIASCSITSMSFLSPFSLSSFHFISLVVEIWKLYKRYLGCTSKFGVIEWKMGEIVALIGWVT</sequence>
<accession>A0A9P5MPG2</accession>
<proteinExistence type="predicted"/>
<feature type="non-terminal residue" evidence="1">
    <location>
        <position position="1"/>
    </location>
</feature>
<reference evidence="1" key="2">
    <citation type="journal article" date="2020" name="Nat. Commun.">
        <title>Large-scale genome sequencing of mycorrhizal fungi provides insights into the early evolution of symbiotic traits.</title>
        <authorList>
            <person name="Miyauchi S."/>
            <person name="Kiss E."/>
            <person name="Kuo A."/>
            <person name="Drula E."/>
            <person name="Kohler A."/>
            <person name="Sanchez-Garcia M."/>
            <person name="Morin E."/>
            <person name="Andreopoulos B."/>
            <person name="Barry K.W."/>
            <person name="Bonito G."/>
            <person name="Buee M."/>
            <person name="Carver A."/>
            <person name="Chen C."/>
            <person name="Cichocki N."/>
            <person name="Clum A."/>
            <person name="Culley D."/>
            <person name="Crous P.W."/>
            <person name="Fauchery L."/>
            <person name="Girlanda M."/>
            <person name="Hayes R.D."/>
            <person name="Keri Z."/>
            <person name="LaButti K."/>
            <person name="Lipzen A."/>
            <person name="Lombard V."/>
            <person name="Magnuson J."/>
            <person name="Maillard F."/>
            <person name="Murat C."/>
            <person name="Nolan M."/>
            <person name="Ohm R.A."/>
            <person name="Pangilinan J."/>
            <person name="Pereira M.F."/>
            <person name="Perotto S."/>
            <person name="Peter M."/>
            <person name="Pfister S."/>
            <person name="Riley R."/>
            <person name="Sitrit Y."/>
            <person name="Stielow J.B."/>
            <person name="Szollosi G."/>
            <person name="Zifcakova L."/>
            <person name="Stursova M."/>
            <person name="Spatafora J.W."/>
            <person name="Tedersoo L."/>
            <person name="Vaario L.M."/>
            <person name="Yamada A."/>
            <person name="Yan M."/>
            <person name="Wang P."/>
            <person name="Xu J."/>
            <person name="Bruns T."/>
            <person name="Baldrian P."/>
            <person name="Vilgalys R."/>
            <person name="Dunand C."/>
            <person name="Henrissat B."/>
            <person name="Grigoriev I.V."/>
            <person name="Hibbett D."/>
            <person name="Nagy L.G."/>
            <person name="Martin F.M."/>
        </authorList>
    </citation>
    <scope>NUCLEOTIDE SEQUENCE</scope>
    <source>
        <strain evidence="1">Prilba</strain>
    </source>
</reference>
<evidence type="ECO:0000313" key="1">
    <source>
        <dbReference type="EMBL" id="KAF8464205.1"/>
    </source>
</evidence>
<organism evidence="1 2">
    <name type="scientific">Russula ochroleuca</name>
    <dbReference type="NCBI Taxonomy" id="152965"/>
    <lineage>
        <taxon>Eukaryota</taxon>
        <taxon>Fungi</taxon>
        <taxon>Dikarya</taxon>
        <taxon>Basidiomycota</taxon>
        <taxon>Agaricomycotina</taxon>
        <taxon>Agaricomycetes</taxon>
        <taxon>Russulales</taxon>
        <taxon>Russulaceae</taxon>
        <taxon>Russula</taxon>
    </lineage>
</organism>
<name>A0A9P5MPG2_9AGAM</name>
<dbReference type="AlphaFoldDB" id="A0A9P5MPG2"/>
<gene>
    <name evidence="1" type="ORF">DFH94DRAFT_785836</name>
</gene>